<evidence type="ECO:0000313" key="2">
    <source>
        <dbReference type="EMBL" id="MPL91707.1"/>
    </source>
</evidence>
<sequence length="685" mass="77424">MYNYVKYNDIMISDIATVLKIENTLLPARIINTINIFEKRGEIFDSCKYESKEKVLTILVEGIDLEDYEDNVRSILQAFDVDMPKSFYKEEDKFCYAITSDKITKDIINQLSCILKVTLYIPEPVYYTEIAKVFEGNKEVECLNEGSYECYPIISVGFDNAAQFVQVENTANNKKILAGTVPSLGLPEKEEKTDVIVDACENISGWTEGTNSVDSGRSTDGTLALTEDGKGIMVGTYGSGSTIWKGVGARKSLGQNITDFYIEATLEHNSTGINGDPTVGNNATHKEEIKTGGRTKYYQATGTTNVRTGPSTKYKKIGTLKNGDKVTPISVSKSWIKFKYNGTDRYVSKKYMKVKYKDNTTTITTKNFVTTSSTALRTSYNKTSKQKCSIPGGTTVRLISSKQYLDPSDKKKKRHYYKLAEKYKGYTGYVAVTQVIEASDTYYEYDEELETADDKTAAIEIYGYSVNNEKIFRLGLYDDDAHWEFTYPLIQIGSKDFLKDKTIAPKPRTETSLNASDDKLTIKKDTLLSGQYGDWNDFYGKIGIQRQGKKWLAWVYKYENGKLVKRLLSNETTVNNSPSQALSYIVLYIGTQDINKPSGAALYNLEVKNLNPTTEEETNILKFNQGDVLKLDCYNNTVYLNDKEFSDLDIGSQFFELEQGENIIKVRSDDEEISTDVIFNERWLI</sequence>
<gene>
    <name evidence="2" type="ORF">SDC9_37783</name>
</gene>
<dbReference type="InterPro" id="IPR003646">
    <property type="entry name" value="SH3-like_bac-type"/>
</dbReference>
<dbReference type="Pfam" id="PF22768">
    <property type="entry name" value="SPP1_Dit"/>
    <property type="match status" value="1"/>
</dbReference>
<dbReference type="InterPro" id="IPR054738">
    <property type="entry name" value="Siphovirus-type_tail_C"/>
</dbReference>
<evidence type="ECO:0000259" key="1">
    <source>
        <dbReference type="PROSITE" id="PS51781"/>
    </source>
</evidence>
<accession>A0A644VKD5</accession>
<proteinExistence type="predicted"/>
<name>A0A644VKD5_9ZZZZ</name>
<dbReference type="Gene3D" id="2.40.30.200">
    <property type="match status" value="1"/>
</dbReference>
<dbReference type="Gene3D" id="2.30.30.40">
    <property type="entry name" value="SH3 Domains"/>
    <property type="match status" value="1"/>
</dbReference>
<dbReference type="AlphaFoldDB" id="A0A644VKD5"/>
<dbReference type="PROSITE" id="PS51781">
    <property type="entry name" value="SH3B"/>
    <property type="match status" value="1"/>
</dbReference>
<dbReference type="Pfam" id="PF08239">
    <property type="entry name" value="SH3_3"/>
    <property type="match status" value="1"/>
</dbReference>
<feature type="domain" description="SH3b" evidence="1">
    <location>
        <begin position="293"/>
        <end position="356"/>
    </location>
</feature>
<organism evidence="2">
    <name type="scientific">bioreactor metagenome</name>
    <dbReference type="NCBI Taxonomy" id="1076179"/>
    <lineage>
        <taxon>unclassified sequences</taxon>
        <taxon>metagenomes</taxon>
        <taxon>ecological metagenomes</taxon>
    </lineage>
</organism>
<comment type="caution">
    <text evidence="2">The sequence shown here is derived from an EMBL/GenBank/DDBJ whole genome shotgun (WGS) entry which is preliminary data.</text>
</comment>
<reference evidence="2" key="1">
    <citation type="submission" date="2019-08" db="EMBL/GenBank/DDBJ databases">
        <authorList>
            <person name="Kucharzyk K."/>
            <person name="Murdoch R.W."/>
            <person name="Higgins S."/>
            <person name="Loffler F."/>
        </authorList>
    </citation>
    <scope>NUCLEOTIDE SEQUENCE</scope>
</reference>
<dbReference type="EMBL" id="VSSQ01000336">
    <property type="protein sequence ID" value="MPL91707.1"/>
    <property type="molecule type" value="Genomic_DNA"/>
</dbReference>
<dbReference type="Gene3D" id="2.60.120.860">
    <property type="match status" value="1"/>
</dbReference>
<dbReference type="SMART" id="SM00287">
    <property type="entry name" value="SH3b"/>
    <property type="match status" value="2"/>
</dbReference>
<protein>
    <recommendedName>
        <fullName evidence="1">SH3b domain-containing protein</fullName>
    </recommendedName>
</protein>